<dbReference type="Proteomes" id="UP000467385">
    <property type="component" value="Chromosome"/>
</dbReference>
<dbReference type="GO" id="GO:0004190">
    <property type="term" value="F:aspartic-type endopeptidase activity"/>
    <property type="evidence" value="ECO:0007669"/>
    <property type="project" value="InterPro"/>
</dbReference>
<dbReference type="RefSeq" id="WP_163645827.1">
    <property type="nucleotide sequence ID" value="NZ_AP022613.1"/>
</dbReference>
<dbReference type="AlphaFoldDB" id="A0A7I7YF01"/>
<dbReference type="Gene3D" id="1.10.287.850">
    <property type="entry name" value="HP0062-like domain"/>
    <property type="match status" value="1"/>
</dbReference>
<keyword evidence="5" id="KW-1185">Reference proteome</keyword>
<evidence type="ECO:0000259" key="2">
    <source>
        <dbReference type="Pfam" id="PF00934"/>
    </source>
</evidence>
<dbReference type="InterPro" id="IPR021109">
    <property type="entry name" value="Peptidase_aspartic_dom_sf"/>
</dbReference>
<reference evidence="4 5" key="1">
    <citation type="journal article" date="2019" name="Emerg. Microbes Infect.">
        <title>Comprehensive subspecies identification of 175 nontuberculous mycobacteria species based on 7547 genomic profiles.</title>
        <authorList>
            <person name="Matsumoto Y."/>
            <person name="Kinjo T."/>
            <person name="Motooka D."/>
            <person name="Nabeya D."/>
            <person name="Jung N."/>
            <person name="Uechi K."/>
            <person name="Horii T."/>
            <person name="Iida T."/>
            <person name="Fujita J."/>
            <person name="Nakamura S."/>
        </authorList>
    </citation>
    <scope>NUCLEOTIDE SEQUENCE [LARGE SCALE GENOMIC DNA]</scope>
    <source>
        <strain evidence="4 5">JCM 14738</strain>
    </source>
</reference>
<dbReference type="SUPFAM" id="SSF50630">
    <property type="entry name" value="Acid proteases"/>
    <property type="match status" value="1"/>
</dbReference>
<sequence length="504" mass="47795">MSLLVVLPEVVQSAAAELRDIGAELGAARVVAAAPTTGLPAAGADEVSVAVAALFTGHGRQFHTVSLQASAFHQRFVRALHSGAGAYQLTEALGGRPLIGNGADGGPGQPGGPGGWLYGNGGAGGAGTAPGMAGGPGGAAGLIGDGGRGGAGGAGANGGAGGRGGLLFGHGGTGGQAGSGAAGGAGGAAGLIGNGGAGGAGVSGLHGGPGGSGGALLGRTGPVGAGPTGTVPLQLLSGANGVEPAINISVNGGPSVPVVVDTGSEGLVIPLRDIGILGLGHPTGVTGVAYGSGILLVCCTFQTTVNFGNGIVSASTSVNIPVLTIPISLDGVRFMLAGQTYGYADGILGIGANATAPGPSSVTTALPGELNQGVLFNEPQGYLQFGPNPLPAGVPVVGAPFTALNVSIDNGPMHSVSAIIDSGGEQGYLPSSIGRSIGSVPPGTTISVYTSDGNTLLYSYTTTAGNSPTVVSGDQMNTGNEPFALGPVYISYSPSGVGATVFDT</sequence>
<feature type="domain" description="PE" evidence="2">
    <location>
        <begin position="4"/>
        <end position="92"/>
    </location>
</feature>
<dbReference type="EMBL" id="AP022613">
    <property type="protein sequence ID" value="BBZ39431.1"/>
    <property type="molecule type" value="Genomic_DNA"/>
</dbReference>
<evidence type="ECO:0008006" key="6">
    <source>
        <dbReference type="Google" id="ProtNLM"/>
    </source>
</evidence>
<dbReference type="SUPFAM" id="SSF140459">
    <property type="entry name" value="PE/PPE dimer-like"/>
    <property type="match status" value="1"/>
</dbReference>
<dbReference type="Pfam" id="PF00934">
    <property type="entry name" value="PE"/>
    <property type="match status" value="1"/>
</dbReference>
<name>A0A7I7YF01_9MYCO</name>
<proteinExistence type="predicted"/>
<dbReference type="InterPro" id="IPR048996">
    <property type="entry name" value="PGRS_rpt"/>
</dbReference>
<evidence type="ECO:0000313" key="4">
    <source>
        <dbReference type="EMBL" id="BBZ39431.1"/>
    </source>
</evidence>
<evidence type="ECO:0000259" key="3">
    <source>
        <dbReference type="Pfam" id="PF20729"/>
    </source>
</evidence>
<dbReference type="NCBIfam" id="NF038019">
    <property type="entry name" value="PE_process_PecA"/>
    <property type="match status" value="1"/>
</dbReference>
<dbReference type="InterPro" id="IPR048054">
    <property type="entry name" value="PecA_C"/>
</dbReference>
<dbReference type="Pfam" id="PF21526">
    <property type="entry name" value="PGRS"/>
    <property type="match status" value="1"/>
</dbReference>
<feature type="compositionally biased region" description="Gly residues" evidence="1">
    <location>
        <begin position="102"/>
        <end position="119"/>
    </location>
</feature>
<organism evidence="4 5">
    <name type="scientific">Mycobacterium conspicuum</name>
    <dbReference type="NCBI Taxonomy" id="44010"/>
    <lineage>
        <taxon>Bacteria</taxon>
        <taxon>Bacillati</taxon>
        <taxon>Actinomycetota</taxon>
        <taxon>Actinomycetes</taxon>
        <taxon>Mycobacteriales</taxon>
        <taxon>Mycobacteriaceae</taxon>
        <taxon>Mycobacterium</taxon>
    </lineage>
</organism>
<gene>
    <name evidence="4" type="ORF">MCNS_24940</name>
</gene>
<dbReference type="Gene3D" id="2.40.70.10">
    <property type="entry name" value="Acid Proteases"/>
    <property type="match status" value="1"/>
</dbReference>
<dbReference type="InterPro" id="IPR038332">
    <property type="entry name" value="PPE_sf"/>
</dbReference>
<feature type="domain" description="PE cleavage protein A C-terminal" evidence="3">
    <location>
        <begin position="230"/>
        <end position="500"/>
    </location>
</feature>
<feature type="region of interest" description="Disordered" evidence="1">
    <location>
        <begin position="100"/>
        <end position="119"/>
    </location>
</feature>
<protein>
    <recommendedName>
        <fullName evidence="6">PE domain-containing protein</fullName>
    </recommendedName>
</protein>
<accession>A0A7I7YF01</accession>
<dbReference type="InterPro" id="IPR000084">
    <property type="entry name" value="PE-PGRS_N"/>
</dbReference>
<evidence type="ECO:0000313" key="5">
    <source>
        <dbReference type="Proteomes" id="UP000467385"/>
    </source>
</evidence>
<evidence type="ECO:0000256" key="1">
    <source>
        <dbReference type="SAM" id="MobiDB-lite"/>
    </source>
</evidence>
<dbReference type="Pfam" id="PF20729">
    <property type="entry name" value="PE-PGRS_C"/>
    <property type="match status" value="1"/>
</dbReference>